<accession>A0A409YHR6</accession>
<keyword evidence="2" id="KW-1185">Reference proteome</keyword>
<name>A0A409YHR6_9AGAR</name>
<gene>
    <name evidence="1" type="ORF">CVT24_001966</name>
</gene>
<dbReference type="GO" id="GO:0016020">
    <property type="term" value="C:membrane"/>
    <property type="evidence" value="ECO:0007669"/>
    <property type="project" value="InterPro"/>
</dbReference>
<dbReference type="EMBL" id="NHTK01001166">
    <property type="protein sequence ID" value="PPR02540.1"/>
    <property type="molecule type" value="Genomic_DNA"/>
</dbReference>
<dbReference type="AlphaFoldDB" id="A0A409YHR6"/>
<proteinExistence type="predicted"/>
<comment type="caution">
    <text evidence="1">The sequence shown here is derived from an EMBL/GenBank/DDBJ whole genome shotgun (WGS) entry which is preliminary data.</text>
</comment>
<dbReference type="Pfam" id="PF08015">
    <property type="entry name" value="Pheromone"/>
    <property type="match status" value="1"/>
</dbReference>
<evidence type="ECO:0000313" key="1">
    <source>
        <dbReference type="EMBL" id="PPR02540.1"/>
    </source>
</evidence>
<evidence type="ECO:0000313" key="2">
    <source>
        <dbReference type="Proteomes" id="UP000284842"/>
    </source>
</evidence>
<dbReference type="GO" id="GO:0000772">
    <property type="term" value="F:mating pheromone activity"/>
    <property type="evidence" value="ECO:0007669"/>
    <property type="project" value="InterPro"/>
</dbReference>
<dbReference type="InterPro" id="IPR012597">
    <property type="entry name" value="Pheromone"/>
</dbReference>
<protein>
    <recommendedName>
        <fullName evidence="3">Pheromone</fullName>
    </recommendedName>
</protein>
<sequence>MDSFESVDFTAIFESIESNPHNAQSREAELTATQPMLDSVPVSSATCEVEPLADYEVRNRSLDGSTWFCVIA</sequence>
<reference evidence="1 2" key="1">
    <citation type="journal article" date="2018" name="Evol. Lett.">
        <title>Horizontal gene cluster transfer increased hallucinogenic mushroom diversity.</title>
        <authorList>
            <person name="Reynolds H.T."/>
            <person name="Vijayakumar V."/>
            <person name="Gluck-Thaler E."/>
            <person name="Korotkin H.B."/>
            <person name="Matheny P.B."/>
            <person name="Slot J.C."/>
        </authorList>
    </citation>
    <scope>NUCLEOTIDE SEQUENCE [LARGE SCALE GENOMIC DNA]</scope>
    <source>
        <strain evidence="1 2">2629</strain>
    </source>
</reference>
<evidence type="ECO:0008006" key="3">
    <source>
        <dbReference type="Google" id="ProtNLM"/>
    </source>
</evidence>
<dbReference type="InParanoid" id="A0A409YHR6"/>
<organism evidence="1 2">
    <name type="scientific">Panaeolus cyanescens</name>
    <dbReference type="NCBI Taxonomy" id="181874"/>
    <lineage>
        <taxon>Eukaryota</taxon>
        <taxon>Fungi</taxon>
        <taxon>Dikarya</taxon>
        <taxon>Basidiomycota</taxon>
        <taxon>Agaricomycotina</taxon>
        <taxon>Agaricomycetes</taxon>
        <taxon>Agaricomycetidae</taxon>
        <taxon>Agaricales</taxon>
        <taxon>Agaricineae</taxon>
        <taxon>Galeropsidaceae</taxon>
        <taxon>Panaeolus</taxon>
    </lineage>
</organism>
<dbReference type="Proteomes" id="UP000284842">
    <property type="component" value="Unassembled WGS sequence"/>
</dbReference>